<dbReference type="AlphaFoldDB" id="A0A9W8E5I1"/>
<dbReference type="PROSITE" id="PS51207">
    <property type="entry name" value="PXA"/>
    <property type="match status" value="1"/>
</dbReference>
<sequence length="592" mass="67702">MEDSSGIGSKKPTPTSFTSSTPVNHALDDLVDLVIRDFLHSWYHDFTADEEFADEIRRTLAHALRTLETRLRRLSLPDLVEDVVRIVTSHFRDYRQCVDKAGTNYGGVQELDDLFHSVQPHPALQLPLTEVRYFRRLTDRLLAYILPAEEYATPTVQYLVREILTNVVWKALLNTLSDPCTWYELVVKLVIQRRTLDIGHFTPELRWVGMVQSTTAITLWKENHPKQWQLLINQSRRNNESTQSPTDGPSVMAGSPTTQEVTVESLLQEAQATSIQPDKRSPNFFIPSRKPVLRSSLDDILARHKPAQSKSTESKQQRSSEGPNGTPSLTNTTTTKHSRGRPRSGWRRWTHLFSTLFSLALFMVRGCVEGFRFLTVQLWTSIAVFFSTYTFSTFTPPERTTAKTRLFSPRSGSTKRLIPPLLHLTDESLQLSRTQGWAILHCMYFVIPLADLLGGCLLERWVHTKVAGLFQEEEVASYIDNLRQALWPQGHFIKDKPSKSAQERELLRRDAELLIQHSLPAWFVRLYQRPPGPPSSVDDDGQMDSTLLPTKLVLDPFHSQQINKHLVLYLVDYFIGQLFPEMMATEPDAVSR</sequence>
<feature type="compositionally biased region" description="Low complexity" evidence="2">
    <location>
        <begin position="9"/>
        <end position="21"/>
    </location>
</feature>
<comment type="caution">
    <text evidence="4">The sequence shown here is derived from an EMBL/GenBank/DDBJ whole genome shotgun (WGS) entry which is preliminary data.</text>
</comment>
<dbReference type="OrthoDB" id="5582218at2759"/>
<dbReference type="EMBL" id="JANBPY010001408">
    <property type="protein sequence ID" value="KAJ1960160.1"/>
    <property type="molecule type" value="Genomic_DNA"/>
</dbReference>
<reference evidence="4" key="1">
    <citation type="submission" date="2022-07" db="EMBL/GenBank/DDBJ databases">
        <title>Phylogenomic reconstructions and comparative analyses of Kickxellomycotina fungi.</title>
        <authorList>
            <person name="Reynolds N.K."/>
            <person name="Stajich J.E."/>
            <person name="Barry K."/>
            <person name="Grigoriev I.V."/>
            <person name="Crous P."/>
            <person name="Smith M.E."/>
        </authorList>
    </citation>
    <scope>NUCLEOTIDE SEQUENCE</scope>
    <source>
        <strain evidence="4">RSA 1196</strain>
    </source>
</reference>
<accession>A0A9W8E5I1</accession>
<evidence type="ECO:0000313" key="5">
    <source>
        <dbReference type="Proteomes" id="UP001150925"/>
    </source>
</evidence>
<feature type="region of interest" description="Disordered" evidence="2">
    <location>
        <begin position="304"/>
        <end position="344"/>
    </location>
</feature>
<feature type="domain" description="PXA" evidence="3">
    <location>
        <begin position="20"/>
        <end position="194"/>
    </location>
</feature>
<feature type="region of interest" description="Disordered" evidence="2">
    <location>
        <begin position="236"/>
        <end position="259"/>
    </location>
</feature>
<protein>
    <recommendedName>
        <fullName evidence="3">PXA domain-containing protein</fullName>
    </recommendedName>
</protein>
<evidence type="ECO:0000256" key="1">
    <source>
        <dbReference type="ARBA" id="ARBA00010883"/>
    </source>
</evidence>
<proteinExistence type="inferred from homology"/>
<keyword evidence="5" id="KW-1185">Reference proteome</keyword>
<gene>
    <name evidence="4" type="ORF">IWQ62_004333</name>
</gene>
<feature type="compositionally biased region" description="Low complexity" evidence="2">
    <location>
        <begin position="322"/>
        <end position="335"/>
    </location>
</feature>
<name>A0A9W8E5I1_9FUNG</name>
<feature type="compositionally biased region" description="Polar residues" evidence="2">
    <location>
        <begin position="236"/>
        <end position="247"/>
    </location>
</feature>
<comment type="similarity">
    <text evidence="1">Belongs to the sorting nexin family.</text>
</comment>
<dbReference type="GO" id="GO:0035091">
    <property type="term" value="F:phosphatidylinositol binding"/>
    <property type="evidence" value="ECO:0007669"/>
    <property type="project" value="TreeGrafter"/>
</dbReference>
<evidence type="ECO:0000256" key="2">
    <source>
        <dbReference type="SAM" id="MobiDB-lite"/>
    </source>
</evidence>
<dbReference type="PANTHER" id="PTHR22775">
    <property type="entry name" value="SORTING NEXIN"/>
    <property type="match status" value="1"/>
</dbReference>
<dbReference type="SMART" id="SM00313">
    <property type="entry name" value="PXA"/>
    <property type="match status" value="1"/>
</dbReference>
<dbReference type="Proteomes" id="UP001150925">
    <property type="component" value="Unassembled WGS sequence"/>
</dbReference>
<dbReference type="Pfam" id="PF02194">
    <property type="entry name" value="PXA"/>
    <property type="match status" value="1"/>
</dbReference>
<dbReference type="PANTHER" id="PTHR22775:SF3">
    <property type="entry name" value="SORTING NEXIN-13"/>
    <property type="match status" value="1"/>
</dbReference>
<dbReference type="InterPro" id="IPR013937">
    <property type="entry name" value="Sorting_nexin_C"/>
</dbReference>
<evidence type="ECO:0000259" key="3">
    <source>
        <dbReference type="PROSITE" id="PS51207"/>
    </source>
</evidence>
<feature type="region of interest" description="Disordered" evidence="2">
    <location>
        <begin position="1"/>
        <end position="21"/>
    </location>
</feature>
<organism evidence="4 5">
    <name type="scientific">Dispira parvispora</name>
    <dbReference type="NCBI Taxonomy" id="1520584"/>
    <lineage>
        <taxon>Eukaryota</taxon>
        <taxon>Fungi</taxon>
        <taxon>Fungi incertae sedis</taxon>
        <taxon>Zoopagomycota</taxon>
        <taxon>Kickxellomycotina</taxon>
        <taxon>Dimargaritomycetes</taxon>
        <taxon>Dimargaritales</taxon>
        <taxon>Dimargaritaceae</taxon>
        <taxon>Dispira</taxon>
    </lineage>
</organism>
<dbReference type="Pfam" id="PF08628">
    <property type="entry name" value="Nexin_C"/>
    <property type="match status" value="1"/>
</dbReference>
<evidence type="ECO:0000313" key="4">
    <source>
        <dbReference type="EMBL" id="KAJ1960160.1"/>
    </source>
</evidence>
<dbReference type="InterPro" id="IPR003114">
    <property type="entry name" value="Phox_assoc"/>
</dbReference>